<reference evidence="2" key="1">
    <citation type="submission" date="2015-07" db="EMBL/GenBank/DDBJ databases">
        <title>The effect of mating on the expression level of antimicrobial peptides in Helicoverpa armigera female.</title>
        <authorList>
            <person name="An S.-H."/>
            <person name="Du M.-F."/>
            <person name="Liu X.-G."/>
            <person name="Yuan G.-H."/>
        </authorList>
    </citation>
    <scope>NUCLEOTIDE SEQUENCE</scope>
</reference>
<dbReference type="OrthoDB" id="7454098at2759"/>
<proteinExistence type="evidence at transcript level"/>
<feature type="chain" id="PRO_5006832222" evidence="1">
    <location>
        <begin position="19"/>
        <end position="173"/>
    </location>
</feature>
<accession>A0A0U2SI98</accession>
<dbReference type="Pfam" id="PF10793">
    <property type="entry name" value="Gloverin"/>
    <property type="match status" value="1"/>
</dbReference>
<sequence length="173" mass="18998">MQSSILLCLAAFVACTYAQMYVQEEPMEWYPGYQQLISRHPRDLTWSRGVGNGRVFGTLGSTDDSVFGRGGYKQDIFNDHRGHLQGQAYGSRVLSPYGDSSNLGGRLDWSNPNAKAGLDVHKQIGGGSGMKLSGDGVWNFDKNTRLSAGGNLDKTFGHHKPQIGVQAEFQHDF</sequence>
<name>A0A0U2SI98_HELAM</name>
<evidence type="ECO:0000256" key="1">
    <source>
        <dbReference type="SAM" id="SignalP"/>
    </source>
</evidence>
<keyword evidence="1" id="KW-0732">Signal</keyword>
<evidence type="ECO:0000313" key="2">
    <source>
        <dbReference type="EMBL" id="ALT16898.1"/>
    </source>
</evidence>
<organism evidence="2">
    <name type="scientific">Helicoverpa armigera</name>
    <name type="common">Cotton bollworm</name>
    <name type="synonym">Heliothis armigera</name>
    <dbReference type="NCBI Taxonomy" id="29058"/>
    <lineage>
        <taxon>Eukaryota</taxon>
        <taxon>Metazoa</taxon>
        <taxon>Ecdysozoa</taxon>
        <taxon>Arthropoda</taxon>
        <taxon>Hexapoda</taxon>
        <taxon>Insecta</taxon>
        <taxon>Pterygota</taxon>
        <taxon>Neoptera</taxon>
        <taxon>Endopterygota</taxon>
        <taxon>Lepidoptera</taxon>
        <taxon>Glossata</taxon>
        <taxon>Ditrysia</taxon>
        <taxon>Noctuoidea</taxon>
        <taxon>Noctuidae</taxon>
        <taxon>Heliothinae</taxon>
        <taxon>Helicoverpa</taxon>
    </lineage>
</organism>
<dbReference type="InterPro" id="IPR019729">
    <property type="entry name" value="Gloverin-like_protein"/>
</dbReference>
<dbReference type="EMBL" id="KT346373">
    <property type="protein sequence ID" value="ALT16898.1"/>
    <property type="molecule type" value="mRNA"/>
</dbReference>
<feature type="signal peptide" evidence="1">
    <location>
        <begin position="1"/>
        <end position="18"/>
    </location>
</feature>
<gene>
    <name evidence="2" type="primary">Glo</name>
</gene>
<dbReference type="AlphaFoldDB" id="A0A0U2SI98"/>
<protein>
    <submittedName>
        <fullName evidence="2">Gloverin</fullName>
    </submittedName>
</protein>